<keyword evidence="1 2" id="KW-0430">Lectin</keyword>
<dbReference type="PANTHER" id="PTHR11346">
    <property type="entry name" value="GALECTIN"/>
    <property type="match status" value="1"/>
</dbReference>
<name>A0A1A9VXP5_GLOAU</name>
<dbReference type="InterPro" id="IPR044156">
    <property type="entry name" value="Galectin-like"/>
</dbReference>
<feature type="domain" description="Galectin" evidence="4">
    <location>
        <begin position="277"/>
        <end position="420"/>
    </location>
</feature>
<feature type="compositionally biased region" description="Basic and acidic residues" evidence="3">
    <location>
        <begin position="234"/>
        <end position="243"/>
    </location>
</feature>
<reference evidence="5" key="1">
    <citation type="submission" date="2020-05" db="UniProtKB">
        <authorList>
            <consortium name="EnsemblMetazoa"/>
        </authorList>
    </citation>
    <scope>IDENTIFICATION</scope>
    <source>
        <strain evidence="5">TTRI</strain>
    </source>
</reference>
<dbReference type="AlphaFoldDB" id="A0A1A9VXP5"/>
<evidence type="ECO:0000256" key="2">
    <source>
        <dbReference type="RuleBase" id="RU102079"/>
    </source>
</evidence>
<organism evidence="5 6">
    <name type="scientific">Glossina austeni</name>
    <name type="common">Savannah tsetse fly</name>
    <dbReference type="NCBI Taxonomy" id="7395"/>
    <lineage>
        <taxon>Eukaryota</taxon>
        <taxon>Metazoa</taxon>
        <taxon>Ecdysozoa</taxon>
        <taxon>Arthropoda</taxon>
        <taxon>Hexapoda</taxon>
        <taxon>Insecta</taxon>
        <taxon>Pterygota</taxon>
        <taxon>Neoptera</taxon>
        <taxon>Endopterygota</taxon>
        <taxon>Diptera</taxon>
        <taxon>Brachycera</taxon>
        <taxon>Muscomorpha</taxon>
        <taxon>Hippoboscoidea</taxon>
        <taxon>Glossinidae</taxon>
        <taxon>Glossina</taxon>
    </lineage>
</organism>
<feature type="domain" description="Galectin" evidence="4">
    <location>
        <begin position="95"/>
        <end position="227"/>
    </location>
</feature>
<dbReference type="InterPro" id="IPR013320">
    <property type="entry name" value="ConA-like_dom_sf"/>
</dbReference>
<dbReference type="SMART" id="SM00276">
    <property type="entry name" value="GLECT"/>
    <property type="match status" value="2"/>
</dbReference>
<evidence type="ECO:0000313" key="5">
    <source>
        <dbReference type="EnsemblMetazoa" id="GAUT050968-PA"/>
    </source>
</evidence>
<dbReference type="InterPro" id="IPR001079">
    <property type="entry name" value="Galectin_CRD"/>
</dbReference>
<dbReference type="VEuPathDB" id="VectorBase:GAUT050968"/>
<dbReference type="Pfam" id="PF00337">
    <property type="entry name" value="Gal-bind_lectin"/>
    <property type="match status" value="2"/>
</dbReference>
<dbReference type="SMART" id="SM00908">
    <property type="entry name" value="Gal-bind_lectin"/>
    <property type="match status" value="2"/>
</dbReference>
<proteinExistence type="predicted"/>
<sequence>MGGLPVANCLNWKLSFEIPSYLRAKPVITETLPPHSGSALASSALPSSALSATALSPLALSPSALTSSVVTTSGLGPAVLTPPASSYESRKENFYTFLFMNDVLENHRKFAFEHFLEQFTIDFGLDNANNDLALRITGSTEKNVLSRNSRIKSKWGCDELRTNYPFHLEAGSFFEMQILLTVPEFLIAVNGFHVCKFIHRLPFHNIKKLEIHGCISDVAVERKIVTEYPQRPDNSPHFERLTEDAETTQSEQVDEEPYPETPGLICEPEGFLPMPYYAIFDRGFFDSGFSVAVKGRIKANPQTITINLQSGINVWPSPTVALQLQIRFTKGKDGETGEPTIARNSFAGGKWTGELISQVGTGLRPNADFRLSVSRGKKTFEVYVNDKPAFEYEYKVNPKYVDTVFVSGDMLLFDIEIESV</sequence>
<dbReference type="GO" id="GO:0016936">
    <property type="term" value="F:galactoside binding"/>
    <property type="evidence" value="ECO:0007669"/>
    <property type="project" value="TreeGrafter"/>
</dbReference>
<dbReference type="PANTHER" id="PTHR11346:SF185">
    <property type="entry name" value="GALECTIN"/>
    <property type="match status" value="1"/>
</dbReference>
<evidence type="ECO:0000256" key="3">
    <source>
        <dbReference type="SAM" id="MobiDB-lite"/>
    </source>
</evidence>
<dbReference type="STRING" id="7395.A0A1A9VXP5"/>
<evidence type="ECO:0000313" key="6">
    <source>
        <dbReference type="Proteomes" id="UP000078200"/>
    </source>
</evidence>
<dbReference type="GO" id="GO:0030246">
    <property type="term" value="F:carbohydrate binding"/>
    <property type="evidence" value="ECO:0007669"/>
    <property type="project" value="UniProtKB-UniRule"/>
</dbReference>
<accession>A0A1A9VXP5</accession>
<dbReference type="CDD" id="cd00070">
    <property type="entry name" value="GLECT"/>
    <property type="match status" value="2"/>
</dbReference>
<dbReference type="SUPFAM" id="SSF49899">
    <property type="entry name" value="Concanavalin A-like lectins/glucanases"/>
    <property type="match status" value="2"/>
</dbReference>
<dbReference type="Proteomes" id="UP000078200">
    <property type="component" value="Unassembled WGS sequence"/>
</dbReference>
<evidence type="ECO:0000256" key="1">
    <source>
        <dbReference type="ARBA" id="ARBA00022734"/>
    </source>
</evidence>
<protein>
    <recommendedName>
        <fullName evidence="2">Galectin</fullName>
    </recommendedName>
</protein>
<dbReference type="PROSITE" id="PS51304">
    <property type="entry name" value="GALECTIN"/>
    <property type="match status" value="2"/>
</dbReference>
<feature type="region of interest" description="Disordered" evidence="3">
    <location>
        <begin position="229"/>
        <end position="260"/>
    </location>
</feature>
<dbReference type="EnsemblMetazoa" id="GAUT050968-RA">
    <property type="protein sequence ID" value="GAUT050968-PA"/>
    <property type="gene ID" value="GAUT050968"/>
</dbReference>
<keyword evidence="6" id="KW-1185">Reference proteome</keyword>
<dbReference type="Gene3D" id="2.60.120.200">
    <property type="match status" value="2"/>
</dbReference>
<evidence type="ECO:0000259" key="4">
    <source>
        <dbReference type="PROSITE" id="PS51304"/>
    </source>
</evidence>